<proteinExistence type="predicted"/>
<evidence type="ECO:0000313" key="2">
    <source>
        <dbReference type="Proteomes" id="UP001165064"/>
    </source>
</evidence>
<reference evidence="1" key="1">
    <citation type="submission" date="2023-04" db="EMBL/GenBank/DDBJ databases">
        <title>Ambrosiozyma monospora NBRC 10751.</title>
        <authorList>
            <person name="Ichikawa N."/>
            <person name="Sato H."/>
            <person name="Tonouchi N."/>
        </authorList>
    </citation>
    <scope>NUCLEOTIDE SEQUENCE</scope>
    <source>
        <strain evidence="1">NBRC 10751</strain>
    </source>
</reference>
<accession>A0ACB5T4B5</accession>
<sequence>MLLKTFQPVSKGLPGLLRTQFPTTSLAFKRCYSPLDYDRATRLSRNRKLQRLRAQAQAQRERTSPQYDYEAQPQSQYQPEPEPQYTFESQPPFESKLPQGAQVVSPYDKLATILREPTLVIERQIEFMNLFLGFEQANRYSVMNAAGQQIAWLQERDFGIFKAITRQFYRTHRPFTVDLIDLQGQVLMTIHRPFSFINSHIKAILPGIQNGDHPEGLIIGESIQNWHLWRRRYNLFDSMGDDQYVQFGKIDAGFLQWEFGVENEQGQIAGAVSRNFVGLFREFMTDTGVYVVRMDPASFYGLEDIYSNVAPVGMNLDQKAVMLANAVSIDFDYFSRKSGGPGLFSFGSSADWS</sequence>
<keyword evidence="2" id="KW-1185">Reference proteome</keyword>
<name>A0ACB5T4B5_AMBMO</name>
<gene>
    <name evidence="1" type="ORF">Amon02_000458700</name>
</gene>
<evidence type="ECO:0000313" key="1">
    <source>
        <dbReference type="EMBL" id="GME80723.1"/>
    </source>
</evidence>
<dbReference type="Proteomes" id="UP001165064">
    <property type="component" value="Unassembled WGS sequence"/>
</dbReference>
<protein>
    <submittedName>
        <fullName evidence="1">Unnamed protein product</fullName>
    </submittedName>
</protein>
<organism evidence="1 2">
    <name type="scientific">Ambrosiozyma monospora</name>
    <name type="common">Yeast</name>
    <name type="synonym">Endomycopsis monosporus</name>
    <dbReference type="NCBI Taxonomy" id="43982"/>
    <lineage>
        <taxon>Eukaryota</taxon>
        <taxon>Fungi</taxon>
        <taxon>Dikarya</taxon>
        <taxon>Ascomycota</taxon>
        <taxon>Saccharomycotina</taxon>
        <taxon>Pichiomycetes</taxon>
        <taxon>Pichiales</taxon>
        <taxon>Pichiaceae</taxon>
        <taxon>Ambrosiozyma</taxon>
    </lineage>
</organism>
<dbReference type="EMBL" id="BSXS01003180">
    <property type="protein sequence ID" value="GME80723.1"/>
    <property type="molecule type" value="Genomic_DNA"/>
</dbReference>
<comment type="caution">
    <text evidence="1">The sequence shown here is derived from an EMBL/GenBank/DDBJ whole genome shotgun (WGS) entry which is preliminary data.</text>
</comment>